<comment type="caution">
    <text evidence="2">The sequence shown here is derived from an EMBL/GenBank/DDBJ whole genome shotgun (WGS) entry which is preliminary data.</text>
</comment>
<dbReference type="OrthoDB" id="2310204at2759"/>
<evidence type="ECO:0008006" key="4">
    <source>
        <dbReference type="Google" id="ProtNLM"/>
    </source>
</evidence>
<name>A0A8K0UJH4_9AGAR</name>
<protein>
    <recommendedName>
        <fullName evidence="4">Secreted protein</fullName>
    </recommendedName>
</protein>
<keyword evidence="1" id="KW-0732">Signal</keyword>
<dbReference type="EMBL" id="JAEVFJ010000034">
    <property type="protein sequence ID" value="KAH8091814.1"/>
    <property type="molecule type" value="Genomic_DNA"/>
</dbReference>
<keyword evidence="3" id="KW-1185">Reference proteome</keyword>
<evidence type="ECO:0000313" key="3">
    <source>
        <dbReference type="Proteomes" id="UP000813824"/>
    </source>
</evidence>
<reference evidence="2" key="1">
    <citation type="journal article" date="2021" name="New Phytol.">
        <title>Evolutionary innovations through gain and loss of genes in the ectomycorrhizal Boletales.</title>
        <authorList>
            <person name="Wu G."/>
            <person name="Miyauchi S."/>
            <person name="Morin E."/>
            <person name="Kuo A."/>
            <person name="Drula E."/>
            <person name="Varga T."/>
            <person name="Kohler A."/>
            <person name="Feng B."/>
            <person name="Cao Y."/>
            <person name="Lipzen A."/>
            <person name="Daum C."/>
            <person name="Hundley H."/>
            <person name="Pangilinan J."/>
            <person name="Johnson J."/>
            <person name="Barry K."/>
            <person name="LaButti K."/>
            <person name="Ng V."/>
            <person name="Ahrendt S."/>
            <person name="Min B."/>
            <person name="Choi I.G."/>
            <person name="Park H."/>
            <person name="Plett J.M."/>
            <person name="Magnuson J."/>
            <person name="Spatafora J.W."/>
            <person name="Nagy L.G."/>
            <person name="Henrissat B."/>
            <person name="Grigoriev I.V."/>
            <person name="Yang Z.L."/>
            <person name="Xu J."/>
            <person name="Martin F.M."/>
        </authorList>
    </citation>
    <scope>NUCLEOTIDE SEQUENCE</scope>
    <source>
        <strain evidence="2">KKN 215</strain>
    </source>
</reference>
<accession>A0A8K0UJH4</accession>
<feature type="chain" id="PRO_5035434978" description="Secreted protein" evidence="1">
    <location>
        <begin position="22"/>
        <end position="230"/>
    </location>
</feature>
<organism evidence="2 3">
    <name type="scientific">Cristinia sonorae</name>
    <dbReference type="NCBI Taxonomy" id="1940300"/>
    <lineage>
        <taxon>Eukaryota</taxon>
        <taxon>Fungi</taxon>
        <taxon>Dikarya</taxon>
        <taxon>Basidiomycota</taxon>
        <taxon>Agaricomycotina</taxon>
        <taxon>Agaricomycetes</taxon>
        <taxon>Agaricomycetidae</taxon>
        <taxon>Agaricales</taxon>
        <taxon>Pleurotineae</taxon>
        <taxon>Stephanosporaceae</taxon>
        <taxon>Cristinia</taxon>
    </lineage>
</organism>
<evidence type="ECO:0000313" key="2">
    <source>
        <dbReference type="EMBL" id="KAH8091814.1"/>
    </source>
</evidence>
<gene>
    <name evidence="2" type="ORF">BXZ70DRAFT_470229</name>
</gene>
<proteinExistence type="predicted"/>
<dbReference type="Proteomes" id="UP000813824">
    <property type="component" value="Unassembled WGS sequence"/>
</dbReference>
<dbReference type="AlphaFoldDB" id="A0A8K0UJH4"/>
<sequence length="230" mass="23824">MMITTLLVAVGALATVPAAIASVVYARSSKATKAFFNPVDGGGSWLNNAGGGVGEPLNVVISGFSSPAVLTNDGILNYARAIGFSEECFGIHLGDPMSADLGDGHGAVNQTMELRQDFGFAGVGTCLESLVGGNHFRVYRQNGPKANSGALFLAVSKEQDVTEHHNIVPDGYNVGRDALIASAEGTKRFGGVTYTTKVERMFNLMPVGATGVNHGIAVDGTVALLTVHID</sequence>
<feature type="signal peptide" evidence="1">
    <location>
        <begin position="1"/>
        <end position="21"/>
    </location>
</feature>
<evidence type="ECO:0000256" key="1">
    <source>
        <dbReference type="SAM" id="SignalP"/>
    </source>
</evidence>